<keyword evidence="6 13" id="KW-0732">Signal</keyword>
<evidence type="ECO:0000259" key="14">
    <source>
        <dbReference type="Pfam" id="PF00593"/>
    </source>
</evidence>
<evidence type="ECO:0000256" key="5">
    <source>
        <dbReference type="ARBA" id="ARBA00022692"/>
    </source>
</evidence>
<dbReference type="STRING" id="1219032.GCA_001515545_00557"/>
<evidence type="ECO:0000256" key="11">
    <source>
        <dbReference type="PROSITE-ProRule" id="PRU01360"/>
    </source>
</evidence>
<dbReference type="GO" id="GO:0009279">
    <property type="term" value="C:cell outer membrane"/>
    <property type="evidence" value="ECO:0007669"/>
    <property type="project" value="UniProtKB-SubCell"/>
</dbReference>
<dbReference type="OrthoDB" id="183532at2"/>
<comment type="similarity">
    <text evidence="2 11 12">Belongs to the TonB-dependent receptor family.</text>
</comment>
<dbReference type="PANTHER" id="PTHR30069">
    <property type="entry name" value="TONB-DEPENDENT OUTER MEMBRANE RECEPTOR"/>
    <property type="match status" value="1"/>
</dbReference>
<evidence type="ECO:0000256" key="1">
    <source>
        <dbReference type="ARBA" id="ARBA00004571"/>
    </source>
</evidence>
<dbReference type="Proteomes" id="UP000220246">
    <property type="component" value="Unassembled WGS sequence"/>
</dbReference>
<evidence type="ECO:0000259" key="15">
    <source>
        <dbReference type="Pfam" id="PF07715"/>
    </source>
</evidence>
<protein>
    <submittedName>
        <fullName evidence="16">TonB-dependent receptor</fullName>
    </submittedName>
</protein>
<dbReference type="PROSITE" id="PS52016">
    <property type="entry name" value="TONB_DEPENDENT_REC_3"/>
    <property type="match status" value="1"/>
</dbReference>
<dbReference type="Gene3D" id="2.170.130.10">
    <property type="entry name" value="TonB-dependent receptor, plug domain"/>
    <property type="match status" value="1"/>
</dbReference>
<keyword evidence="17" id="KW-1185">Reference proteome</keyword>
<keyword evidence="5 11" id="KW-0812">Transmembrane</keyword>
<dbReference type="AlphaFoldDB" id="A0A2A7UXC8"/>
<evidence type="ECO:0000256" key="12">
    <source>
        <dbReference type="RuleBase" id="RU003357"/>
    </source>
</evidence>
<evidence type="ECO:0000256" key="9">
    <source>
        <dbReference type="ARBA" id="ARBA00023170"/>
    </source>
</evidence>
<dbReference type="InterPro" id="IPR039426">
    <property type="entry name" value="TonB-dep_rcpt-like"/>
</dbReference>
<feature type="domain" description="TonB-dependent receptor plug" evidence="15">
    <location>
        <begin position="85"/>
        <end position="190"/>
    </location>
</feature>
<feature type="domain" description="TonB-dependent receptor-like beta-barrel" evidence="14">
    <location>
        <begin position="243"/>
        <end position="714"/>
    </location>
</feature>
<dbReference type="EMBL" id="PDEA01000001">
    <property type="protein sequence ID" value="PEH89903.1"/>
    <property type="molecule type" value="Genomic_DNA"/>
</dbReference>
<keyword evidence="8 11" id="KW-0472">Membrane</keyword>
<evidence type="ECO:0000256" key="8">
    <source>
        <dbReference type="ARBA" id="ARBA00023136"/>
    </source>
</evidence>
<comment type="caution">
    <text evidence="16">The sequence shown here is derived from an EMBL/GenBank/DDBJ whole genome shotgun (WGS) entry which is preliminary data.</text>
</comment>
<gene>
    <name evidence="16" type="ORF">CRM82_15965</name>
</gene>
<evidence type="ECO:0000313" key="16">
    <source>
        <dbReference type="EMBL" id="PEH89903.1"/>
    </source>
</evidence>
<name>A0A2A7UXC8_COMTR</name>
<keyword evidence="10 11" id="KW-0998">Cell outer membrane</keyword>
<keyword evidence="3 11" id="KW-0813">Transport</keyword>
<evidence type="ECO:0000256" key="4">
    <source>
        <dbReference type="ARBA" id="ARBA00022452"/>
    </source>
</evidence>
<dbReference type="InterPro" id="IPR037066">
    <property type="entry name" value="Plug_dom_sf"/>
</dbReference>
<dbReference type="PANTHER" id="PTHR30069:SF29">
    <property type="entry name" value="HEMOGLOBIN AND HEMOGLOBIN-HAPTOGLOBIN-BINDING PROTEIN 1-RELATED"/>
    <property type="match status" value="1"/>
</dbReference>
<dbReference type="InterPro" id="IPR000531">
    <property type="entry name" value="Beta-barrel_TonB"/>
</dbReference>
<dbReference type="SUPFAM" id="SSF56935">
    <property type="entry name" value="Porins"/>
    <property type="match status" value="1"/>
</dbReference>
<evidence type="ECO:0000256" key="10">
    <source>
        <dbReference type="ARBA" id="ARBA00023237"/>
    </source>
</evidence>
<dbReference type="Pfam" id="PF07715">
    <property type="entry name" value="Plug"/>
    <property type="match status" value="1"/>
</dbReference>
<dbReference type="InterPro" id="IPR012910">
    <property type="entry name" value="Plug_dom"/>
</dbReference>
<evidence type="ECO:0000256" key="6">
    <source>
        <dbReference type="ARBA" id="ARBA00022729"/>
    </source>
</evidence>
<dbReference type="Gene3D" id="2.40.170.20">
    <property type="entry name" value="TonB-dependent receptor, beta-barrel domain"/>
    <property type="match status" value="1"/>
</dbReference>
<dbReference type="GO" id="GO:0015344">
    <property type="term" value="F:siderophore uptake transmembrane transporter activity"/>
    <property type="evidence" value="ECO:0007669"/>
    <property type="project" value="TreeGrafter"/>
</dbReference>
<dbReference type="Pfam" id="PF00593">
    <property type="entry name" value="TonB_dep_Rec_b-barrel"/>
    <property type="match status" value="1"/>
</dbReference>
<keyword evidence="4 11" id="KW-1134">Transmembrane beta strand</keyword>
<accession>A0A2A7UXC8</accession>
<feature type="signal peptide" evidence="13">
    <location>
        <begin position="1"/>
        <end position="30"/>
    </location>
</feature>
<sequence length="759" mass="81791">MRTPSRVSPRPLCGPVAFPLSALKPVTAGAALCCALWGAHAQGVADNAAASAASAATATASTSAPAAALGDVFVTATARPEDRARIAATTQVIDRQDIERSSARSVTDLLAEHAVGFLSEWTAAQTSLNLRGAATDGQGRDFKGQVLVLLNGRRAGTANLSKLSLTDVDRIEIVRGPASVVYGSQNMGGVINIILRTGASGPLNRVTVTGSSWGGWSTQAQTAGASGMLDWYVGLNTSARDDYKSGDGGTVMQNTGWKRRGAVAALGLQIDSLNRVELQARTDGIYNAGFRGSGSNIYSKDNRDNRSLDLTYTGALADQSVSWLAQVYHFVDEDEFNWASPVIKSGTNPVPGTARDYNDRKLDATGIRLQPRFRLSAANDLLVGVDWERSHLRSDRFRVAMPGGPSGQVAPYDNNQTEETKALYLEDAHTLLDNRLTLRGGLRKTWGETRFDPTPNLAFAQSNVRKYDTHTWSLGSTWKATDDWNLRAGIATGFRAPTATELAADFTAVGGGRTFGNPNLKPETSRQIEVGTTFTQPGWKVDAALFQNVISNRITTVSRGPSTNTSDYANNAAEVVARGLELTTKVDLKQVLALGLPGQSLSAFAGGYYHFDMRDKGAAATANTDRVQRMYRFQASAGMRYAQGMDRNAGDWSMQLTALLRGPMWYDTEENLLVPQGEPSSTYIHRKGAFTVWNLRGDYRVNRSVKLFAAVNNVFNLNRSPIFIAQDRSPCLADARFQNGGCGTSMPGRELMVGLQADF</sequence>
<evidence type="ECO:0000256" key="3">
    <source>
        <dbReference type="ARBA" id="ARBA00022448"/>
    </source>
</evidence>
<organism evidence="16 17">
    <name type="scientific">Comamonas terrigena</name>
    <dbReference type="NCBI Taxonomy" id="32013"/>
    <lineage>
        <taxon>Bacteria</taxon>
        <taxon>Pseudomonadati</taxon>
        <taxon>Pseudomonadota</taxon>
        <taxon>Betaproteobacteria</taxon>
        <taxon>Burkholderiales</taxon>
        <taxon>Comamonadaceae</taxon>
        <taxon>Comamonas</taxon>
    </lineage>
</organism>
<proteinExistence type="inferred from homology"/>
<keyword evidence="7 12" id="KW-0798">TonB box</keyword>
<dbReference type="CDD" id="cd01347">
    <property type="entry name" value="ligand_gated_channel"/>
    <property type="match status" value="1"/>
</dbReference>
<dbReference type="InterPro" id="IPR036942">
    <property type="entry name" value="Beta-barrel_TonB_sf"/>
</dbReference>
<comment type="subcellular location">
    <subcellularLocation>
        <location evidence="1 11">Cell outer membrane</location>
        <topology evidence="1 11">Multi-pass membrane protein</topology>
    </subcellularLocation>
</comment>
<evidence type="ECO:0000256" key="2">
    <source>
        <dbReference type="ARBA" id="ARBA00009810"/>
    </source>
</evidence>
<reference evidence="17" key="1">
    <citation type="submission" date="2017-09" db="EMBL/GenBank/DDBJ databases">
        <title>FDA dAtabase for Regulatory Grade micrObial Sequences (FDA-ARGOS): Supporting development and validation of Infectious Disease Dx tests.</title>
        <authorList>
            <person name="Minogue T."/>
            <person name="Wolcott M."/>
            <person name="Wasieloski L."/>
            <person name="Aguilar W."/>
            <person name="Moore D."/>
            <person name="Tallon L."/>
            <person name="Sadzewicz L."/>
            <person name="Ott S."/>
            <person name="Zhao X."/>
            <person name="Nagaraj S."/>
            <person name="Vavikolanu K."/>
            <person name="Aluvathingal J."/>
            <person name="Nadendla S."/>
            <person name="Sichtig H."/>
        </authorList>
    </citation>
    <scope>NUCLEOTIDE SEQUENCE [LARGE SCALE GENOMIC DNA]</scope>
    <source>
        <strain evidence="17">FDAARGOS_394</strain>
    </source>
</reference>
<evidence type="ECO:0000256" key="7">
    <source>
        <dbReference type="ARBA" id="ARBA00023077"/>
    </source>
</evidence>
<feature type="chain" id="PRO_5012744016" evidence="13">
    <location>
        <begin position="31"/>
        <end position="759"/>
    </location>
</feature>
<dbReference type="GO" id="GO:0044718">
    <property type="term" value="P:siderophore transmembrane transport"/>
    <property type="evidence" value="ECO:0007669"/>
    <property type="project" value="TreeGrafter"/>
</dbReference>
<evidence type="ECO:0000256" key="13">
    <source>
        <dbReference type="SAM" id="SignalP"/>
    </source>
</evidence>
<evidence type="ECO:0000313" key="17">
    <source>
        <dbReference type="Proteomes" id="UP000220246"/>
    </source>
</evidence>
<keyword evidence="9 16" id="KW-0675">Receptor</keyword>